<proteinExistence type="predicted"/>
<evidence type="ECO:0008006" key="3">
    <source>
        <dbReference type="Google" id="ProtNLM"/>
    </source>
</evidence>
<organism evidence="1 2">
    <name type="scientific">Sulfitobacter porphyrae</name>
    <dbReference type="NCBI Taxonomy" id="1246864"/>
    <lineage>
        <taxon>Bacteria</taxon>
        <taxon>Pseudomonadati</taxon>
        <taxon>Pseudomonadota</taxon>
        <taxon>Alphaproteobacteria</taxon>
        <taxon>Rhodobacterales</taxon>
        <taxon>Roseobacteraceae</taxon>
        <taxon>Sulfitobacter</taxon>
    </lineage>
</organism>
<comment type="caution">
    <text evidence="1">The sequence shown here is derived from an EMBL/GenBank/DDBJ whole genome shotgun (WGS) entry which is preliminary data.</text>
</comment>
<evidence type="ECO:0000313" key="1">
    <source>
        <dbReference type="EMBL" id="MFC6761512.1"/>
    </source>
</evidence>
<protein>
    <recommendedName>
        <fullName evidence="3">YARHG domain-containing protein</fullName>
    </recommendedName>
</protein>
<reference evidence="2" key="1">
    <citation type="journal article" date="2019" name="Int. J. Syst. Evol. Microbiol.">
        <title>The Global Catalogue of Microorganisms (GCM) 10K type strain sequencing project: providing services to taxonomists for standard genome sequencing and annotation.</title>
        <authorList>
            <consortium name="The Broad Institute Genomics Platform"/>
            <consortium name="The Broad Institute Genome Sequencing Center for Infectious Disease"/>
            <person name="Wu L."/>
            <person name="Ma J."/>
        </authorList>
    </citation>
    <scope>NUCLEOTIDE SEQUENCE [LARGE SCALE GENOMIC DNA]</scope>
    <source>
        <strain evidence="2">CCUG 66188</strain>
    </source>
</reference>
<sequence>MNGLISTAALAMFGGMVWLSASFSDGATSRRPCLSQQDISWYQERSRSGVSITCNETIMLQNLREQVSK</sequence>
<dbReference type="Proteomes" id="UP001596353">
    <property type="component" value="Unassembled WGS sequence"/>
</dbReference>
<accession>A0ABW2B7T1</accession>
<keyword evidence="2" id="KW-1185">Reference proteome</keyword>
<dbReference type="EMBL" id="JBHSWG010000003">
    <property type="protein sequence ID" value="MFC6761512.1"/>
    <property type="molecule type" value="Genomic_DNA"/>
</dbReference>
<name>A0ABW2B7T1_9RHOB</name>
<evidence type="ECO:0000313" key="2">
    <source>
        <dbReference type="Proteomes" id="UP001596353"/>
    </source>
</evidence>
<gene>
    <name evidence="1" type="ORF">ACFQFQ_21965</name>
</gene>